<accession>A0A126FCA2</accession>
<dbReference type="Proteomes" id="UP000297030">
    <property type="component" value="Segment"/>
</dbReference>
<sequence length="100" mass="11582">MCEYSSNSSYLLLNIQLNTYLHNYNDIARRQKLELCNNLTNLQQEQEDQDNKHEQKHDPNTITLHIQTVPIGSASAAAILMSDEDMRLDKNYQSCIIKNL</sequence>
<name>A0A126FCA2_9ABAC</name>
<proteinExistence type="predicted"/>
<feature type="coiled-coil region" evidence="1">
    <location>
        <begin position="25"/>
        <end position="52"/>
    </location>
</feature>
<dbReference type="RefSeq" id="YP_009666366.1">
    <property type="nucleotide sequence ID" value="NC_043520.1"/>
</dbReference>
<evidence type="ECO:0000256" key="1">
    <source>
        <dbReference type="SAM" id="Coils"/>
    </source>
</evidence>
<organism evidence="2 3">
    <name type="scientific">Lonomia obliqua multiple nucleopolyhedrovirus</name>
    <dbReference type="NCBI Taxonomy" id="134394"/>
    <lineage>
        <taxon>Viruses</taxon>
        <taxon>Viruses incertae sedis</taxon>
        <taxon>Naldaviricetes</taxon>
        <taxon>Lefavirales</taxon>
        <taxon>Baculoviridae</taxon>
        <taxon>Alphabaculovirus</taxon>
        <taxon>Alphabaculovirus lonobliquae</taxon>
        <taxon>Lonomia obliqua nucleopolyhedrovirus</taxon>
    </lineage>
</organism>
<keyword evidence="1" id="KW-0175">Coiled coil</keyword>
<evidence type="ECO:0000313" key="2">
    <source>
        <dbReference type="EMBL" id="AKN81018.1"/>
    </source>
</evidence>
<keyword evidence="3" id="KW-1185">Reference proteome</keyword>
<dbReference type="EMBL" id="KP763670">
    <property type="protein sequence ID" value="AKN81018.1"/>
    <property type="molecule type" value="Genomic_DNA"/>
</dbReference>
<dbReference type="GeneID" id="40526636"/>
<evidence type="ECO:0000313" key="3">
    <source>
        <dbReference type="Proteomes" id="UP000297030"/>
    </source>
</evidence>
<dbReference type="KEGG" id="vg:40526636"/>
<protein>
    <submittedName>
        <fullName evidence="2">Uncharacterized protein</fullName>
    </submittedName>
</protein>
<gene>
    <name evidence="2" type="primary">Orf-4</name>
</gene>
<reference evidence="2 3" key="1">
    <citation type="submission" date="2015-02" db="EMBL/GenBank/DDBJ databases">
        <title>Complete genome of a baculovirus isolated from a medical interest larvae: lLonomia obliqua (Lepidoptera: Saturniidae).</title>
        <authorList>
            <person name="Clara A.-S.W."/>
            <person name="Daniel A.-A.M.P."/>
            <person name="Miguel A.S."/>
            <person name="Jhon F.E.A."/>
            <person name="Fabricio M.S."/>
            <person name="Jose W.L.C."/>
            <person name="Bergmann R.M."/>
            <person name="Fernando M.L."/>
        </authorList>
    </citation>
    <scope>NUCLEOTIDE SEQUENCE [LARGE SCALE GENOMIC DNA]</scope>
    <source>
        <strain evidence="2">SP/2000</strain>
    </source>
</reference>